<dbReference type="InterPro" id="IPR029058">
    <property type="entry name" value="AB_hydrolase_fold"/>
</dbReference>
<dbReference type="PANTHER" id="PTHR32268:SF11">
    <property type="entry name" value="HOMOSERINE O-ACETYLTRANSFERASE"/>
    <property type="match status" value="1"/>
</dbReference>
<feature type="active site" evidence="3">
    <location>
        <position position="384"/>
    </location>
</feature>
<protein>
    <recommendedName>
        <fullName evidence="5">AB hydrolase-1 domain-containing protein</fullName>
    </recommendedName>
</protein>
<dbReference type="NCBIfam" id="TIGR01392">
    <property type="entry name" value="homoserO_Ac_trn"/>
    <property type="match status" value="1"/>
</dbReference>
<dbReference type="STRING" id="669874.A0A1E4TU55"/>
<evidence type="ECO:0000256" key="2">
    <source>
        <dbReference type="ARBA" id="ARBA00022679"/>
    </source>
</evidence>
<dbReference type="OrthoDB" id="191364at2759"/>
<dbReference type="EMBL" id="KV454014">
    <property type="protein sequence ID" value="ODV95269.1"/>
    <property type="molecule type" value="Genomic_DNA"/>
</dbReference>
<dbReference type="Pfam" id="PF00561">
    <property type="entry name" value="Abhydrolase_1"/>
    <property type="match status" value="1"/>
</dbReference>
<feature type="region of interest" description="Disordered" evidence="4">
    <location>
        <begin position="287"/>
        <end position="314"/>
    </location>
</feature>
<comment type="similarity">
    <text evidence="1">Belongs to the AB hydrolase superfamily. MetX family.</text>
</comment>
<reference evidence="7" key="1">
    <citation type="submission" date="2016-05" db="EMBL/GenBank/DDBJ databases">
        <title>Comparative genomics of biotechnologically important yeasts.</title>
        <authorList>
            <consortium name="DOE Joint Genome Institute"/>
            <person name="Riley R."/>
            <person name="Haridas S."/>
            <person name="Wolfe K.H."/>
            <person name="Lopes M.R."/>
            <person name="Hittinger C.T."/>
            <person name="Goker M."/>
            <person name="Salamov A."/>
            <person name="Wisecaver J."/>
            <person name="Long T.M."/>
            <person name="Aerts A.L."/>
            <person name="Barry K."/>
            <person name="Choi C."/>
            <person name="Clum A."/>
            <person name="Coughlan A.Y."/>
            <person name="Deshpande S."/>
            <person name="Douglass A.P."/>
            <person name="Hanson S.J."/>
            <person name="Klenk H.-P."/>
            <person name="Labutti K."/>
            <person name="Lapidus A."/>
            <person name="Lindquist E."/>
            <person name="Lipzen A."/>
            <person name="Meier-Kolthoff J.P."/>
            <person name="Ohm R.A."/>
            <person name="Otillar R.P."/>
            <person name="Pangilinan J."/>
            <person name="Peng Y."/>
            <person name="Rokas A."/>
            <person name="Rosa C.A."/>
            <person name="Scheuner C."/>
            <person name="Sibirny A.A."/>
            <person name="Slot J.C."/>
            <person name="Stielow J.B."/>
            <person name="Sun H."/>
            <person name="Kurtzman C.P."/>
            <person name="Blackwell M."/>
            <person name="Grigoriev I.V."/>
            <person name="Jeffries T.W."/>
        </authorList>
    </citation>
    <scope>NUCLEOTIDE SEQUENCE [LARGE SCALE GENOMIC DNA]</scope>
    <source>
        <strain evidence="7">NRRL Y-2460</strain>
    </source>
</reference>
<feature type="compositionally biased region" description="Low complexity" evidence="4">
    <location>
        <begin position="302"/>
        <end position="314"/>
    </location>
</feature>
<proteinExistence type="inferred from homology"/>
<dbReference type="GO" id="GO:0004414">
    <property type="term" value="F:homoserine O-acetyltransferase activity"/>
    <property type="evidence" value="ECO:0007669"/>
    <property type="project" value="EnsemblFungi"/>
</dbReference>
<evidence type="ECO:0000313" key="6">
    <source>
        <dbReference type="EMBL" id="ODV95269.1"/>
    </source>
</evidence>
<accession>A0A1E4TU55</accession>
<evidence type="ECO:0000259" key="5">
    <source>
        <dbReference type="Pfam" id="PF00561"/>
    </source>
</evidence>
<dbReference type="Gene3D" id="3.40.50.1820">
    <property type="entry name" value="alpha/beta hydrolase"/>
    <property type="match status" value="1"/>
</dbReference>
<evidence type="ECO:0000313" key="7">
    <source>
        <dbReference type="Proteomes" id="UP000094236"/>
    </source>
</evidence>
<feature type="domain" description="AB hydrolase-1" evidence="5">
    <location>
        <begin position="63"/>
        <end position="419"/>
    </location>
</feature>
<dbReference type="InterPro" id="IPR008220">
    <property type="entry name" value="HAT_MetX-like"/>
</dbReference>
<sequence length="476" mass="53239">MTSSTNKLKRLESQPENPFSKLVSNQTIVEIPEFQLENGDVIYNVPIAYKTWGKLNKEGNNCMVICHALTGSADVSDWWGPLLGKDKAFDPTKFFIICSNSFGSPYGSASPVTKDPETGEIYGPEFPLTTIRDDVNAHKLILDDLGVKQIAIVIGGSMGGMLSLEWLFLGKEYVKTCVALATSARHSAWCISWGEAQRQCIYSDPKYEEGYYSLDDPPSNGLSAARMAALLTYRSRNSFEARFGRNDGNKRNGKLKTLAEDNWTIHNDGLKSARHVLRKSSLSSSTELYSPQSSSIRRDSTDSISSITSSTSSISPPHFFSAQSYLRYQGEKFVKRFDANCYIAITRKLDTHDVSRDRPEFENSIEKALGSLQQPTLVIGIKSDALFTYSEQQSLAKYLPKARLEKIDSPEGHDAFLLEFESINKLILDFENENLKELMLQRVAGAEEMVKAQENNDMNVKKDSVFGEVEADITQW</sequence>
<evidence type="ECO:0000256" key="3">
    <source>
        <dbReference type="PIRSR" id="PIRSR000443-1"/>
    </source>
</evidence>
<dbReference type="Proteomes" id="UP000094236">
    <property type="component" value="Unassembled WGS sequence"/>
</dbReference>
<keyword evidence="2" id="KW-0808">Transferase</keyword>
<evidence type="ECO:0000256" key="4">
    <source>
        <dbReference type="SAM" id="MobiDB-lite"/>
    </source>
</evidence>
<feature type="active site" description="Nucleophile" evidence="3">
    <location>
        <position position="157"/>
    </location>
</feature>
<dbReference type="PANTHER" id="PTHR32268">
    <property type="entry name" value="HOMOSERINE O-ACETYLTRANSFERASE"/>
    <property type="match status" value="1"/>
</dbReference>
<dbReference type="AlphaFoldDB" id="A0A1E4TU55"/>
<dbReference type="HAMAP" id="MF_00296">
    <property type="entry name" value="MetX_acyltransf"/>
    <property type="match status" value="1"/>
</dbReference>
<dbReference type="GO" id="GO:0009092">
    <property type="term" value="P:homoserine metabolic process"/>
    <property type="evidence" value="ECO:0007669"/>
    <property type="project" value="EnsemblFungi"/>
</dbReference>
<evidence type="ECO:0000256" key="1">
    <source>
        <dbReference type="ARBA" id="ARBA00006886"/>
    </source>
</evidence>
<name>A0A1E4TU55_PACTA</name>
<dbReference type="PIRSF" id="PIRSF000443">
    <property type="entry name" value="Homoser_Ac_trans"/>
    <property type="match status" value="1"/>
</dbReference>
<feature type="active site" evidence="3">
    <location>
        <position position="413"/>
    </location>
</feature>
<gene>
    <name evidence="6" type="ORF">PACTADRAFT_42429</name>
</gene>
<keyword evidence="7" id="KW-1185">Reference proteome</keyword>
<organism evidence="6 7">
    <name type="scientific">Pachysolen tannophilus NRRL Y-2460</name>
    <dbReference type="NCBI Taxonomy" id="669874"/>
    <lineage>
        <taxon>Eukaryota</taxon>
        <taxon>Fungi</taxon>
        <taxon>Dikarya</taxon>
        <taxon>Ascomycota</taxon>
        <taxon>Saccharomycotina</taxon>
        <taxon>Pichiomycetes</taxon>
        <taxon>Pachysolenaceae</taxon>
        <taxon>Pachysolen</taxon>
    </lineage>
</organism>
<dbReference type="GO" id="GO:0009086">
    <property type="term" value="P:methionine biosynthetic process"/>
    <property type="evidence" value="ECO:0007669"/>
    <property type="project" value="EnsemblFungi"/>
</dbReference>
<dbReference type="InterPro" id="IPR000073">
    <property type="entry name" value="AB_hydrolase_1"/>
</dbReference>
<dbReference type="SUPFAM" id="SSF53474">
    <property type="entry name" value="alpha/beta-Hydrolases"/>
    <property type="match status" value="1"/>
</dbReference>